<dbReference type="EMBL" id="GL348713">
    <property type="protein sequence ID" value="EFH70536.1"/>
    <property type="molecule type" value="Genomic_DNA"/>
</dbReference>
<keyword evidence="2" id="KW-1185">Reference proteome</keyword>
<evidence type="ECO:0000313" key="1">
    <source>
        <dbReference type="EMBL" id="EFH70536.1"/>
    </source>
</evidence>
<dbReference type="AlphaFoldDB" id="D7KGT1"/>
<gene>
    <name evidence="1" type="ORF">ARALYDRAFT_892024</name>
</gene>
<proteinExistence type="predicted"/>
<reference evidence="2" key="1">
    <citation type="journal article" date="2011" name="Nat. Genet.">
        <title>The Arabidopsis lyrata genome sequence and the basis of rapid genome size change.</title>
        <authorList>
            <person name="Hu T.T."/>
            <person name="Pattyn P."/>
            <person name="Bakker E.G."/>
            <person name="Cao J."/>
            <person name="Cheng J.-F."/>
            <person name="Clark R.M."/>
            <person name="Fahlgren N."/>
            <person name="Fawcett J.A."/>
            <person name="Grimwood J."/>
            <person name="Gundlach H."/>
            <person name="Haberer G."/>
            <person name="Hollister J.D."/>
            <person name="Ossowski S."/>
            <person name="Ottilar R.P."/>
            <person name="Salamov A.A."/>
            <person name="Schneeberger K."/>
            <person name="Spannagl M."/>
            <person name="Wang X."/>
            <person name="Yang L."/>
            <person name="Nasrallah M.E."/>
            <person name="Bergelson J."/>
            <person name="Carrington J.C."/>
            <person name="Gaut B.S."/>
            <person name="Schmutz J."/>
            <person name="Mayer K.F.X."/>
            <person name="Van de Peer Y."/>
            <person name="Grigoriev I.V."/>
            <person name="Nordborg M."/>
            <person name="Weigel D."/>
            <person name="Guo Y.-L."/>
        </authorList>
    </citation>
    <scope>NUCLEOTIDE SEQUENCE [LARGE SCALE GENOMIC DNA]</scope>
    <source>
        <strain evidence="2">cv. MN47</strain>
    </source>
</reference>
<protein>
    <submittedName>
        <fullName evidence="1">Uncharacterized protein</fullName>
    </submittedName>
</protein>
<accession>D7KGT1</accession>
<evidence type="ECO:0000313" key="2">
    <source>
        <dbReference type="Proteomes" id="UP000008694"/>
    </source>
</evidence>
<dbReference type="Proteomes" id="UP000008694">
    <property type="component" value="Unassembled WGS sequence"/>
</dbReference>
<dbReference type="Gramene" id="scaffold_104818.1">
    <property type="protein sequence ID" value="scaffold_104818.1"/>
    <property type="gene ID" value="scaffold_104818.1"/>
</dbReference>
<organism evidence="2">
    <name type="scientific">Arabidopsis lyrata subsp. lyrata</name>
    <name type="common">Lyre-leaved rock-cress</name>
    <dbReference type="NCBI Taxonomy" id="81972"/>
    <lineage>
        <taxon>Eukaryota</taxon>
        <taxon>Viridiplantae</taxon>
        <taxon>Streptophyta</taxon>
        <taxon>Embryophyta</taxon>
        <taxon>Tracheophyta</taxon>
        <taxon>Spermatophyta</taxon>
        <taxon>Magnoliopsida</taxon>
        <taxon>eudicotyledons</taxon>
        <taxon>Gunneridae</taxon>
        <taxon>Pentapetalae</taxon>
        <taxon>rosids</taxon>
        <taxon>malvids</taxon>
        <taxon>Brassicales</taxon>
        <taxon>Brassicaceae</taxon>
        <taxon>Camelineae</taxon>
        <taxon>Arabidopsis</taxon>
    </lineage>
</organism>
<name>D7KGT1_ARALL</name>
<dbReference type="STRING" id="81972.D7KGT1"/>
<sequence>MNNASSSENLLIEEREEVMVSKKGRCLKKTHFLKPFATSINGGSVSELPRRDYHNVPLISLWN</sequence>
<dbReference type="HOGENOM" id="CLU_2888783_0_0_1"/>